<evidence type="ECO:0000313" key="3">
    <source>
        <dbReference type="Proteomes" id="UP001054837"/>
    </source>
</evidence>
<keyword evidence="3" id="KW-1185">Reference proteome</keyword>
<organism evidence="2 3">
    <name type="scientific">Caerostris darwini</name>
    <dbReference type="NCBI Taxonomy" id="1538125"/>
    <lineage>
        <taxon>Eukaryota</taxon>
        <taxon>Metazoa</taxon>
        <taxon>Ecdysozoa</taxon>
        <taxon>Arthropoda</taxon>
        <taxon>Chelicerata</taxon>
        <taxon>Arachnida</taxon>
        <taxon>Araneae</taxon>
        <taxon>Araneomorphae</taxon>
        <taxon>Entelegynae</taxon>
        <taxon>Araneoidea</taxon>
        <taxon>Araneidae</taxon>
        <taxon>Caerostris</taxon>
    </lineage>
</organism>
<sequence length="117" mass="12801">MDQVSTSHLQHHFRGSLYGAQIINVESGSIPPEIDRKGSPLGNTTSNQYGTLRNAFHKQTKRGEKRYGKMLTIKFIPACRSKTLLASFQGRPHMSGRQGAKGISSLGSEKFNACHGA</sequence>
<dbReference type="AlphaFoldDB" id="A0AAV4TA19"/>
<evidence type="ECO:0000256" key="1">
    <source>
        <dbReference type="SAM" id="MobiDB-lite"/>
    </source>
</evidence>
<reference evidence="2 3" key="1">
    <citation type="submission" date="2021-06" db="EMBL/GenBank/DDBJ databases">
        <title>Caerostris darwini draft genome.</title>
        <authorList>
            <person name="Kono N."/>
            <person name="Arakawa K."/>
        </authorList>
    </citation>
    <scope>NUCLEOTIDE SEQUENCE [LARGE SCALE GENOMIC DNA]</scope>
</reference>
<gene>
    <name evidence="2" type="ORF">CDAR_573531</name>
</gene>
<feature type="region of interest" description="Disordered" evidence="1">
    <location>
        <begin position="29"/>
        <end position="49"/>
    </location>
</feature>
<comment type="caution">
    <text evidence="2">The sequence shown here is derived from an EMBL/GenBank/DDBJ whole genome shotgun (WGS) entry which is preliminary data.</text>
</comment>
<dbReference type="Proteomes" id="UP001054837">
    <property type="component" value="Unassembled WGS sequence"/>
</dbReference>
<name>A0AAV4TA19_9ARAC</name>
<dbReference type="EMBL" id="BPLQ01009284">
    <property type="protein sequence ID" value="GIY43039.1"/>
    <property type="molecule type" value="Genomic_DNA"/>
</dbReference>
<evidence type="ECO:0000313" key="2">
    <source>
        <dbReference type="EMBL" id="GIY43039.1"/>
    </source>
</evidence>
<accession>A0AAV4TA19</accession>
<proteinExistence type="predicted"/>
<protein>
    <submittedName>
        <fullName evidence="2">Uncharacterized protein</fullName>
    </submittedName>
</protein>